<gene>
    <name evidence="1" type="ORF">J27TS8_17850</name>
</gene>
<proteinExistence type="predicted"/>
<evidence type="ECO:0000313" key="1">
    <source>
        <dbReference type="EMBL" id="GIN61792.1"/>
    </source>
</evidence>
<dbReference type="EMBL" id="BORC01000002">
    <property type="protein sequence ID" value="GIN61792.1"/>
    <property type="molecule type" value="Genomic_DNA"/>
</dbReference>
<dbReference type="Proteomes" id="UP000682111">
    <property type="component" value="Unassembled WGS sequence"/>
</dbReference>
<organism evidence="1 2">
    <name type="scientific">Robertmurraya siralis</name>
    <dbReference type="NCBI Taxonomy" id="77777"/>
    <lineage>
        <taxon>Bacteria</taxon>
        <taxon>Bacillati</taxon>
        <taxon>Bacillota</taxon>
        <taxon>Bacilli</taxon>
        <taxon>Bacillales</taxon>
        <taxon>Bacillaceae</taxon>
        <taxon>Robertmurraya</taxon>
    </lineage>
</organism>
<reference evidence="1" key="1">
    <citation type="submission" date="2021-03" db="EMBL/GenBank/DDBJ databases">
        <title>Antimicrobial resistance genes in bacteria isolated from Japanese honey, and their potential for conferring macrolide and lincosamide resistance in the American foulbrood pathogen Paenibacillus larvae.</title>
        <authorList>
            <person name="Okamoto M."/>
            <person name="Kumagai M."/>
            <person name="Kanamori H."/>
            <person name="Takamatsu D."/>
        </authorList>
    </citation>
    <scope>NUCLEOTIDE SEQUENCE</scope>
    <source>
        <strain evidence="1">J27TS8</strain>
    </source>
</reference>
<dbReference type="OrthoDB" id="2934318at2"/>
<comment type="caution">
    <text evidence="1">The sequence shown here is derived from an EMBL/GenBank/DDBJ whole genome shotgun (WGS) entry which is preliminary data.</text>
</comment>
<dbReference type="AlphaFoldDB" id="A0A920BU04"/>
<dbReference type="RefSeq" id="WP_095314661.1">
    <property type="nucleotide sequence ID" value="NZ_BORC01000002.1"/>
</dbReference>
<keyword evidence="2" id="KW-1185">Reference proteome</keyword>
<accession>A0A920BU04</accession>
<name>A0A920BU04_9BACI</name>
<protein>
    <submittedName>
        <fullName evidence="1">Uncharacterized protein</fullName>
    </submittedName>
</protein>
<sequence length="64" mass="7530">MKVQNLVPFENTELLKEISVLRSKKNELYHKSGPNSPVYLDLALKLDFLETQYIEEKIDHLIKD</sequence>
<evidence type="ECO:0000313" key="2">
    <source>
        <dbReference type="Proteomes" id="UP000682111"/>
    </source>
</evidence>